<organism evidence="1 2">
    <name type="scientific">Streptomyces globisporus C-1027</name>
    <dbReference type="NCBI Taxonomy" id="1172567"/>
    <lineage>
        <taxon>Bacteria</taxon>
        <taxon>Bacillati</taxon>
        <taxon>Actinomycetota</taxon>
        <taxon>Actinomycetes</taxon>
        <taxon>Kitasatosporales</taxon>
        <taxon>Streptomycetaceae</taxon>
        <taxon>Streptomyces</taxon>
    </lineage>
</organism>
<dbReference type="AlphaFoldDB" id="A0A0U3CAH0"/>
<sequence length="379" mass="41766">MRTRDARWTLREGLQRVTEDKGLKGCGRSAIAGGVGVVLNGKTAHLSGVATCGKIHLCPVCSAKIRAARSEEIDTVTGAWQAAEHGLAMMTLTLRHYRRMPLGTIRRAERGGLIGVQHDAWILAFGSRAGKMWQRLQEDHGVVGYVRVWECTVGADHGWHPHFHVLLFTSEPWTRDHADSFEETARARWVRSVERAGGYRPNDRGLRIDVPRPQDAQQFSRYLFKSQDGKARFERWAPGAELTSADKAGRKASRMPFEVAAGAAAGLAEDVPLWHEYEHGAHGIRAIYWSNGLRALLGKLVQLDERTDEEIASEDVGGTGVALIPAETWYGVILRHRGRSLDLIRAAEIGGVGAVQSLITGWGLEWGRDVLPVPATPTD</sequence>
<evidence type="ECO:0000313" key="1">
    <source>
        <dbReference type="EMBL" id="ALU98549.1"/>
    </source>
</evidence>
<keyword evidence="1" id="KW-0614">Plasmid</keyword>
<dbReference type="GeneID" id="27787533"/>
<dbReference type="RefSeq" id="WP_058954253.1">
    <property type="nucleotide sequence ID" value="NZ_CP013740.1"/>
</dbReference>
<protein>
    <recommendedName>
        <fullName evidence="3">Replication protein</fullName>
    </recommendedName>
</protein>
<evidence type="ECO:0000313" key="2">
    <source>
        <dbReference type="Proteomes" id="UP000064183"/>
    </source>
</evidence>
<accession>A0A0U3CAH0</accession>
<evidence type="ECO:0008006" key="3">
    <source>
        <dbReference type="Google" id="ProtNLM"/>
    </source>
</evidence>
<dbReference type="Proteomes" id="UP000064183">
    <property type="component" value="Plasmid pSGL1"/>
</dbReference>
<gene>
    <name evidence="1" type="ORF">WQO_34365</name>
</gene>
<proteinExistence type="predicted"/>
<reference evidence="1 2" key="1">
    <citation type="journal article" date="2012" name="J. Bacteriol.">
        <title>Draft genome sequence of Streptomyces globisporus C-1027, which produces an antitumor antibiotic consisting of a nine-membered enediyne with a chromoprotein.</title>
        <authorList>
            <person name="Wang L."/>
            <person name="Wang S."/>
            <person name="He Q."/>
            <person name="Yu T."/>
            <person name="Li Q."/>
            <person name="Hong B."/>
        </authorList>
    </citation>
    <scope>NUCLEOTIDE SEQUENCE [LARGE SCALE GENOMIC DNA]</scope>
    <source>
        <strain evidence="1 2">C-1027</strain>
        <plasmid evidence="1 2">pSGL1</plasmid>
    </source>
</reference>
<geneLocation type="plasmid" evidence="1 2">
    <name>pSGL1</name>
</geneLocation>
<dbReference type="KEGG" id="sgb:WQO_34365"/>
<name>A0A0U3CAH0_STRGL</name>
<dbReference type="EMBL" id="CP013740">
    <property type="protein sequence ID" value="ALU98549.1"/>
    <property type="molecule type" value="Genomic_DNA"/>
</dbReference>